<dbReference type="EMBL" id="DTBJ01000051">
    <property type="protein sequence ID" value="HGM59072.1"/>
    <property type="molecule type" value="Genomic_DNA"/>
</dbReference>
<keyword evidence="1" id="KW-1133">Transmembrane helix</keyword>
<gene>
    <name evidence="2" type="ORF">ENU14_05785</name>
</gene>
<feature type="transmembrane region" description="Helical" evidence="1">
    <location>
        <begin position="12"/>
        <end position="35"/>
    </location>
</feature>
<organism evidence="2">
    <name type="scientific">Staphylothermus marinus</name>
    <dbReference type="NCBI Taxonomy" id="2280"/>
    <lineage>
        <taxon>Archaea</taxon>
        <taxon>Thermoproteota</taxon>
        <taxon>Thermoprotei</taxon>
        <taxon>Desulfurococcales</taxon>
        <taxon>Desulfurococcaceae</taxon>
        <taxon>Staphylothermus</taxon>
    </lineage>
</organism>
<protein>
    <submittedName>
        <fullName evidence="2">Sodium:proton antiporter</fullName>
    </submittedName>
</protein>
<evidence type="ECO:0000313" key="2">
    <source>
        <dbReference type="EMBL" id="HGM59072.1"/>
    </source>
</evidence>
<dbReference type="AlphaFoldDB" id="A0A7C4D8Z1"/>
<sequence>MYPAKYVPNPVALTVTLSFIFVLAIVFLTILYLALRPKTHSRRITEIYLSGEGEDVVSSHTPSPMNMYWTIIKKFFNQIYRELIEKMHTGSLLDWASFMLSWFGLLIILSIAITLLVTVFAVLIR</sequence>
<evidence type="ECO:0000256" key="1">
    <source>
        <dbReference type="SAM" id="Phobius"/>
    </source>
</evidence>
<proteinExistence type="predicted"/>
<keyword evidence="1" id="KW-0812">Transmembrane</keyword>
<keyword evidence="1" id="KW-0472">Membrane</keyword>
<name>A0A7C4D8Z1_STAMA</name>
<reference evidence="2" key="1">
    <citation type="journal article" date="2020" name="mSystems">
        <title>Genome- and Community-Level Interaction Insights into Carbon Utilization and Element Cycling Functions of Hydrothermarchaeota in Hydrothermal Sediment.</title>
        <authorList>
            <person name="Zhou Z."/>
            <person name="Liu Y."/>
            <person name="Xu W."/>
            <person name="Pan J."/>
            <person name="Luo Z.H."/>
            <person name="Li M."/>
        </authorList>
    </citation>
    <scope>NUCLEOTIDE SEQUENCE [LARGE SCALE GENOMIC DNA]</scope>
    <source>
        <strain evidence="2">SpSt-642</strain>
    </source>
</reference>
<comment type="caution">
    <text evidence="2">The sequence shown here is derived from an EMBL/GenBank/DDBJ whole genome shotgun (WGS) entry which is preliminary data.</text>
</comment>
<feature type="transmembrane region" description="Helical" evidence="1">
    <location>
        <begin position="95"/>
        <end position="124"/>
    </location>
</feature>
<accession>A0A7C4D8Z1</accession>